<comment type="caution">
    <text evidence="1">The sequence shown here is derived from an EMBL/GenBank/DDBJ whole genome shotgun (WGS) entry which is preliminary data.</text>
</comment>
<accession>A0A8S4P3X5</accession>
<organism evidence="1 2">
    <name type="scientific">Owenia fusiformis</name>
    <name type="common">Polychaete worm</name>
    <dbReference type="NCBI Taxonomy" id="6347"/>
    <lineage>
        <taxon>Eukaryota</taxon>
        <taxon>Metazoa</taxon>
        <taxon>Spiralia</taxon>
        <taxon>Lophotrochozoa</taxon>
        <taxon>Annelida</taxon>
        <taxon>Polychaeta</taxon>
        <taxon>Sedentaria</taxon>
        <taxon>Canalipalpata</taxon>
        <taxon>Sabellida</taxon>
        <taxon>Oweniida</taxon>
        <taxon>Oweniidae</taxon>
        <taxon>Owenia</taxon>
    </lineage>
</organism>
<keyword evidence="2" id="KW-1185">Reference proteome</keyword>
<reference evidence="1" key="1">
    <citation type="submission" date="2022-03" db="EMBL/GenBank/DDBJ databases">
        <authorList>
            <person name="Martin C."/>
        </authorList>
    </citation>
    <scope>NUCLEOTIDE SEQUENCE</scope>
</reference>
<dbReference type="EMBL" id="CAIIXF020000006">
    <property type="protein sequence ID" value="CAH1787610.1"/>
    <property type="molecule type" value="Genomic_DNA"/>
</dbReference>
<sequence>GGESSDPDLHKPPIPSHYIQNIISQYISFDSVPPTPKKIEGRVQTQTFLTLCKTYQTLCKTFQTLCKTFQALCKTFQTLCKTFQSRLYARLSRLYARLS</sequence>
<proteinExistence type="predicted"/>
<dbReference type="Proteomes" id="UP000749559">
    <property type="component" value="Unassembled WGS sequence"/>
</dbReference>
<evidence type="ECO:0000313" key="2">
    <source>
        <dbReference type="Proteomes" id="UP000749559"/>
    </source>
</evidence>
<feature type="non-terminal residue" evidence="1">
    <location>
        <position position="99"/>
    </location>
</feature>
<gene>
    <name evidence="1" type="ORF">OFUS_LOCUS13267</name>
</gene>
<protein>
    <submittedName>
        <fullName evidence="1">Uncharacterized protein</fullName>
    </submittedName>
</protein>
<feature type="non-terminal residue" evidence="1">
    <location>
        <position position="1"/>
    </location>
</feature>
<evidence type="ECO:0000313" key="1">
    <source>
        <dbReference type="EMBL" id="CAH1787610.1"/>
    </source>
</evidence>
<name>A0A8S4P3X5_OWEFU</name>
<dbReference type="AlphaFoldDB" id="A0A8S4P3X5"/>